<proteinExistence type="predicted"/>
<name>A0A6I8M8U3_9PSEU</name>
<gene>
    <name evidence="1" type="ORF">AA23TX_10100</name>
</gene>
<sequence>NMLPVIRKSLPMLPHFFQSCFWEQKQQILALLQQI</sequence>
<reference evidence="1 2" key="1">
    <citation type="submission" date="2019-09" db="EMBL/GenBank/DDBJ databases">
        <authorList>
            <person name="Leyn A S."/>
        </authorList>
    </citation>
    <scope>NUCLEOTIDE SEQUENCE [LARGE SCALE GENOMIC DNA]</scope>
    <source>
        <strain evidence="1">AA231_1</strain>
    </source>
</reference>
<evidence type="ECO:0000313" key="2">
    <source>
        <dbReference type="Proteomes" id="UP000399805"/>
    </source>
</evidence>
<keyword evidence="2" id="KW-1185">Reference proteome</keyword>
<organism evidence="1 2">
    <name type="scientific">Amycolatopsis camponoti</name>
    <dbReference type="NCBI Taxonomy" id="2606593"/>
    <lineage>
        <taxon>Bacteria</taxon>
        <taxon>Bacillati</taxon>
        <taxon>Actinomycetota</taxon>
        <taxon>Actinomycetes</taxon>
        <taxon>Pseudonocardiales</taxon>
        <taxon>Pseudonocardiaceae</taxon>
        <taxon>Amycolatopsis</taxon>
    </lineage>
</organism>
<accession>A0A6I8M8U3</accession>
<protein>
    <submittedName>
        <fullName evidence="1">Uncharacterized protein</fullName>
    </submittedName>
</protein>
<dbReference type="AlphaFoldDB" id="A0A6I8M8U3"/>
<evidence type="ECO:0000313" key="1">
    <source>
        <dbReference type="EMBL" id="VVJ25391.1"/>
    </source>
</evidence>
<dbReference type="EMBL" id="CABVGP010000006">
    <property type="protein sequence ID" value="VVJ25391.1"/>
    <property type="molecule type" value="Genomic_DNA"/>
</dbReference>
<feature type="non-terminal residue" evidence="1">
    <location>
        <position position="1"/>
    </location>
</feature>
<dbReference type="Proteomes" id="UP000399805">
    <property type="component" value="Unassembled WGS sequence"/>
</dbReference>